<evidence type="ECO:0000256" key="3">
    <source>
        <dbReference type="ARBA" id="ARBA00022448"/>
    </source>
</evidence>
<evidence type="ECO:0000256" key="4">
    <source>
        <dbReference type="ARBA" id="ARBA00022692"/>
    </source>
</evidence>
<dbReference type="AlphaFoldDB" id="A0A517YTQ0"/>
<evidence type="ECO:0000256" key="1">
    <source>
        <dbReference type="ARBA" id="ARBA00004141"/>
    </source>
</evidence>
<proteinExistence type="inferred from homology"/>
<feature type="transmembrane region" description="Helical" evidence="7">
    <location>
        <begin position="154"/>
        <end position="184"/>
    </location>
</feature>
<evidence type="ECO:0000313" key="8">
    <source>
        <dbReference type="EMBL" id="QDU33601.1"/>
    </source>
</evidence>
<sequence length="279" mass="29911">MYSLVINRVGEVGRKVQEQLELLGLFTRFCVSTAIWMIWGGQAFGRFRLLIPQLYYIGTKSMWVVMLVGAFVGMVFGVEAYDQFAAIGQEARLGGIISISVLKQIGPVLAAVMIAGRVGGAISAELGTMKVTEQIDALRVMGTDPIAYLVVPRVIACLIMVPVLTVFSDLLGVLGGWFVIVRGYGVDNGEYWAFSKSFVGPWDIFTGLGKGFFFGGAIGMISCYKGFNCGAGASGVGRAATDAFVTSFIAIIISNFFLATFFKNIYSLIWGSGGPTAFG</sequence>
<feature type="transmembrane region" description="Helical" evidence="7">
    <location>
        <begin position="61"/>
        <end position="81"/>
    </location>
</feature>
<name>A0A517YTQ0_9BACT</name>
<feature type="transmembrane region" description="Helical" evidence="7">
    <location>
        <begin position="20"/>
        <end position="41"/>
    </location>
</feature>
<keyword evidence="5 7" id="KW-1133">Transmembrane helix</keyword>
<keyword evidence="3" id="KW-0813">Transport</keyword>
<protein>
    <submittedName>
        <fullName evidence="8">ABC transport permease subunit MlaE</fullName>
    </submittedName>
</protein>
<gene>
    <name evidence="8" type="primary">mlaE</name>
    <name evidence="8" type="ORF">KS4_16530</name>
</gene>
<comment type="similarity">
    <text evidence="2 7">Belongs to the MlaE permease family.</text>
</comment>
<feature type="transmembrane region" description="Helical" evidence="7">
    <location>
        <begin position="239"/>
        <end position="262"/>
    </location>
</feature>
<feature type="transmembrane region" description="Helical" evidence="7">
    <location>
        <begin position="204"/>
        <end position="227"/>
    </location>
</feature>
<dbReference type="NCBIfam" id="TIGR00056">
    <property type="entry name" value="MlaE family lipid ABC transporter permease subunit"/>
    <property type="match status" value="1"/>
</dbReference>
<comment type="subcellular location">
    <subcellularLocation>
        <location evidence="1">Membrane</location>
        <topology evidence="1">Multi-pass membrane protein</topology>
    </subcellularLocation>
</comment>
<dbReference type="Pfam" id="PF02405">
    <property type="entry name" value="MlaE"/>
    <property type="match status" value="1"/>
</dbReference>
<keyword evidence="4 7" id="KW-0812">Transmembrane</keyword>
<dbReference type="PANTHER" id="PTHR30188">
    <property type="entry name" value="ABC TRANSPORTER PERMEASE PROTEIN-RELATED"/>
    <property type="match status" value="1"/>
</dbReference>
<reference evidence="8 9" key="1">
    <citation type="submission" date="2019-02" db="EMBL/GenBank/DDBJ databases">
        <title>Deep-cultivation of Planctomycetes and their phenomic and genomic characterization uncovers novel biology.</title>
        <authorList>
            <person name="Wiegand S."/>
            <person name="Jogler M."/>
            <person name="Boedeker C."/>
            <person name="Pinto D."/>
            <person name="Vollmers J."/>
            <person name="Rivas-Marin E."/>
            <person name="Kohn T."/>
            <person name="Peeters S.H."/>
            <person name="Heuer A."/>
            <person name="Rast P."/>
            <person name="Oberbeckmann S."/>
            <person name="Bunk B."/>
            <person name="Jeske O."/>
            <person name="Meyerdierks A."/>
            <person name="Storesund J.E."/>
            <person name="Kallscheuer N."/>
            <person name="Luecker S."/>
            <person name="Lage O.M."/>
            <person name="Pohl T."/>
            <person name="Merkel B.J."/>
            <person name="Hornburger P."/>
            <person name="Mueller R.-W."/>
            <person name="Bruemmer F."/>
            <person name="Labrenz M."/>
            <person name="Spormann A.M."/>
            <person name="Op den Camp H."/>
            <person name="Overmann J."/>
            <person name="Amann R."/>
            <person name="Jetten M.S.M."/>
            <person name="Mascher T."/>
            <person name="Medema M.H."/>
            <person name="Devos D.P."/>
            <person name="Kaster A.-K."/>
            <person name="Ovreas L."/>
            <person name="Rohde M."/>
            <person name="Galperin M.Y."/>
            <person name="Jogler C."/>
        </authorList>
    </citation>
    <scope>NUCLEOTIDE SEQUENCE [LARGE SCALE GENOMIC DNA]</scope>
    <source>
        <strain evidence="8 9">KS4</strain>
    </source>
</reference>
<keyword evidence="6 7" id="KW-0472">Membrane</keyword>
<evidence type="ECO:0000256" key="2">
    <source>
        <dbReference type="ARBA" id="ARBA00007556"/>
    </source>
</evidence>
<dbReference type="RefSeq" id="WP_145076767.1">
    <property type="nucleotide sequence ID" value="NZ_CP036425.1"/>
</dbReference>
<evidence type="ECO:0000256" key="7">
    <source>
        <dbReference type="RuleBase" id="RU362044"/>
    </source>
</evidence>
<organism evidence="8 9">
    <name type="scientific">Poriferisphaera corsica</name>
    <dbReference type="NCBI Taxonomy" id="2528020"/>
    <lineage>
        <taxon>Bacteria</taxon>
        <taxon>Pseudomonadati</taxon>
        <taxon>Planctomycetota</taxon>
        <taxon>Phycisphaerae</taxon>
        <taxon>Phycisphaerales</taxon>
        <taxon>Phycisphaeraceae</taxon>
        <taxon>Poriferisphaera</taxon>
    </lineage>
</organism>
<dbReference type="InterPro" id="IPR003453">
    <property type="entry name" value="ABC_MlaE_roteobac"/>
</dbReference>
<dbReference type="OrthoDB" id="9810518at2"/>
<dbReference type="Proteomes" id="UP000317369">
    <property type="component" value="Chromosome"/>
</dbReference>
<dbReference type="KEGG" id="pcor:KS4_16530"/>
<dbReference type="EMBL" id="CP036425">
    <property type="protein sequence ID" value="QDU33601.1"/>
    <property type="molecule type" value="Genomic_DNA"/>
</dbReference>
<evidence type="ECO:0000256" key="6">
    <source>
        <dbReference type="ARBA" id="ARBA00023136"/>
    </source>
</evidence>
<accession>A0A517YTQ0</accession>
<dbReference type="GO" id="GO:0005548">
    <property type="term" value="F:phospholipid transporter activity"/>
    <property type="evidence" value="ECO:0007669"/>
    <property type="project" value="TreeGrafter"/>
</dbReference>
<evidence type="ECO:0000313" key="9">
    <source>
        <dbReference type="Proteomes" id="UP000317369"/>
    </source>
</evidence>
<evidence type="ECO:0000256" key="5">
    <source>
        <dbReference type="ARBA" id="ARBA00022989"/>
    </source>
</evidence>
<dbReference type="PANTHER" id="PTHR30188:SF4">
    <property type="entry name" value="PROTEIN TRIGALACTOSYLDIACYLGLYCEROL 1, CHLOROPLASTIC"/>
    <property type="match status" value="1"/>
</dbReference>
<keyword evidence="9" id="KW-1185">Reference proteome</keyword>
<dbReference type="GO" id="GO:0043190">
    <property type="term" value="C:ATP-binding cassette (ABC) transporter complex"/>
    <property type="evidence" value="ECO:0007669"/>
    <property type="project" value="InterPro"/>
</dbReference>
<dbReference type="InterPro" id="IPR030802">
    <property type="entry name" value="Permease_MalE"/>
</dbReference>